<organism evidence="2 3">
    <name type="scientific">Olivibacter ginsenosidimutans</name>
    <dbReference type="NCBI Taxonomy" id="1176537"/>
    <lineage>
        <taxon>Bacteria</taxon>
        <taxon>Pseudomonadati</taxon>
        <taxon>Bacteroidota</taxon>
        <taxon>Sphingobacteriia</taxon>
        <taxon>Sphingobacteriales</taxon>
        <taxon>Sphingobacteriaceae</taxon>
        <taxon>Olivibacter</taxon>
    </lineage>
</organism>
<dbReference type="RefSeq" id="WP_345230913.1">
    <property type="nucleotide sequence ID" value="NZ_BAABIQ010000006.1"/>
</dbReference>
<accession>A0ABP9AX28</accession>
<keyword evidence="1" id="KW-0812">Transmembrane</keyword>
<dbReference type="EMBL" id="BAABIQ010000006">
    <property type="protein sequence ID" value="GAA4786257.1"/>
    <property type="molecule type" value="Genomic_DNA"/>
</dbReference>
<keyword evidence="1" id="KW-1133">Transmembrane helix</keyword>
<comment type="caution">
    <text evidence="2">The sequence shown here is derived from an EMBL/GenBank/DDBJ whole genome shotgun (WGS) entry which is preliminary data.</text>
</comment>
<evidence type="ECO:0000313" key="2">
    <source>
        <dbReference type="EMBL" id="GAA4786257.1"/>
    </source>
</evidence>
<evidence type="ECO:0000256" key="1">
    <source>
        <dbReference type="SAM" id="Phobius"/>
    </source>
</evidence>
<name>A0ABP9AX28_9SPHI</name>
<evidence type="ECO:0000313" key="3">
    <source>
        <dbReference type="Proteomes" id="UP001501411"/>
    </source>
</evidence>
<dbReference type="Proteomes" id="UP001501411">
    <property type="component" value="Unassembled WGS sequence"/>
</dbReference>
<gene>
    <name evidence="2" type="ORF">GCM10023231_12740</name>
</gene>
<sequence>MKKLPLWLLCVTEALASCTANKWKSAANMMRSERTLTYADTSLAKSEVLRFGESGNSAYDAIWWLKGEVYISPDSGIKANEVWIRDKGSYAFVQQWIDSIGQKRSQRAVEQEELWQSAQQTQQTKEGLVKQPWFIYAGLMLILVAMLYRFLKKRTS</sequence>
<proteinExistence type="predicted"/>
<protein>
    <submittedName>
        <fullName evidence="2">Uncharacterized protein</fullName>
    </submittedName>
</protein>
<keyword evidence="3" id="KW-1185">Reference proteome</keyword>
<reference evidence="3" key="1">
    <citation type="journal article" date="2019" name="Int. J. Syst. Evol. Microbiol.">
        <title>The Global Catalogue of Microorganisms (GCM) 10K type strain sequencing project: providing services to taxonomists for standard genome sequencing and annotation.</title>
        <authorList>
            <consortium name="The Broad Institute Genomics Platform"/>
            <consortium name="The Broad Institute Genome Sequencing Center for Infectious Disease"/>
            <person name="Wu L."/>
            <person name="Ma J."/>
        </authorList>
    </citation>
    <scope>NUCLEOTIDE SEQUENCE [LARGE SCALE GENOMIC DNA]</scope>
    <source>
        <strain evidence="3">JCM 18200</strain>
    </source>
</reference>
<keyword evidence="1" id="KW-0472">Membrane</keyword>
<feature type="transmembrane region" description="Helical" evidence="1">
    <location>
        <begin position="133"/>
        <end position="151"/>
    </location>
</feature>